<dbReference type="RefSeq" id="WP_021815216.1">
    <property type="nucleotide sequence ID" value="NZ_AUSW01000035.1"/>
</dbReference>
<dbReference type="OrthoDB" id="6654019at2"/>
<dbReference type="Gene3D" id="3.40.33.10">
    <property type="entry name" value="CAP"/>
    <property type="match status" value="1"/>
</dbReference>
<dbReference type="eggNOG" id="COG2340">
    <property type="taxonomic scope" value="Bacteria"/>
</dbReference>
<evidence type="ECO:0000313" key="2">
    <source>
        <dbReference type="EMBL" id="ERL54456.1"/>
    </source>
</evidence>
<accession>U4T373</accession>
<proteinExistence type="predicted"/>
<dbReference type="InterPro" id="IPR035940">
    <property type="entry name" value="CAP_sf"/>
</dbReference>
<evidence type="ECO:0000256" key="1">
    <source>
        <dbReference type="SAM" id="MobiDB-lite"/>
    </source>
</evidence>
<comment type="caution">
    <text evidence="2">The sequence shown here is derived from an EMBL/GenBank/DDBJ whole genome shotgun (WGS) entry which is preliminary data.</text>
</comment>
<dbReference type="Proteomes" id="UP000016761">
    <property type="component" value="Unassembled WGS sequence"/>
</dbReference>
<gene>
    <name evidence="2" type="ORF">M917_2604</name>
</gene>
<keyword evidence="3" id="KW-1185">Reference proteome</keyword>
<dbReference type="AlphaFoldDB" id="U4T373"/>
<organism evidence="2 3">
    <name type="scientific">Psychrobacter aquaticus CMS 56</name>
    <dbReference type="NCBI Taxonomy" id="1354303"/>
    <lineage>
        <taxon>Bacteria</taxon>
        <taxon>Pseudomonadati</taxon>
        <taxon>Pseudomonadota</taxon>
        <taxon>Gammaproteobacteria</taxon>
        <taxon>Moraxellales</taxon>
        <taxon>Moraxellaceae</taxon>
        <taxon>Psychrobacter</taxon>
    </lineage>
</organism>
<protein>
    <submittedName>
        <fullName evidence="2">Allergen V5/TPX-1 related</fullName>
    </submittedName>
</protein>
<dbReference type="PATRIC" id="fig|1354303.4.peg.2562"/>
<dbReference type="STRING" id="1354303.M917_2604"/>
<reference evidence="2 3" key="1">
    <citation type="journal article" date="2013" name="Genome Announc.">
        <title>Draft Genome Sequence of Psychrobacter aquaticus Strain CMS 56T, Isolated from a Cyanobacterial Mat Sample Collected from Water Bodies in the McMurdo Dry Valley Region of Antarctica.</title>
        <authorList>
            <person name="Reddy G.S."/>
            <person name="Ara S."/>
            <person name="Singh A."/>
            <person name="Kumar Pinnaka A."/>
            <person name="Shivaji S."/>
        </authorList>
    </citation>
    <scope>NUCLEOTIDE SEQUENCE [LARGE SCALE GENOMIC DNA]</scope>
    <source>
        <strain evidence="2 3">CMS 56</strain>
    </source>
</reference>
<name>U4T373_9GAMM</name>
<dbReference type="EMBL" id="AUSW01000035">
    <property type="protein sequence ID" value="ERL54456.1"/>
    <property type="molecule type" value="Genomic_DNA"/>
</dbReference>
<sequence length="398" mass="43074">MSHTSQNNVATILFLTVLLTACNGGGEDADKTPAPRIIPPIAEPSDASIDRSNDNLDDQATNSIGTNDTNAALIANNTFSLARTSCGLNGLSADTALENIATQHANYIKYVFANSTPTLFNAHYENEIADIANVTNTNNPFFGGLDLGARLSNADYANARFGAAENIAQSMYYSSAGKLFSSEVMASSMAKSLLAAPYHLRSLMSPSLYLTGTGMVTYKPYNKDATDNQGYVLVNKTAATQATKNATIEGVFTYPCQGVTDTVTALYNEIPDPVKHTGRDLQIDPIGQPVYISVPSARTINISNVTFYDMRRNINVPIELLDYRQDPYKNTTNALPENEAFILPITDDLKSCEAFSSRSKNCGLHGNSEYRVSFDVLIDNKAIERKSFVFKTGAVNSA</sequence>
<feature type="region of interest" description="Disordered" evidence="1">
    <location>
        <begin position="28"/>
        <end position="63"/>
    </location>
</feature>
<evidence type="ECO:0000313" key="3">
    <source>
        <dbReference type="Proteomes" id="UP000016761"/>
    </source>
</evidence>